<keyword evidence="1" id="KW-0805">Transcription regulation</keyword>
<reference evidence="5 6" key="1">
    <citation type="submission" date="2022-11" db="EMBL/GenBank/DDBJ databases">
        <title>Genome Sequencing of Nocardia sp. ON39_IFM12276 and assembly.</title>
        <authorList>
            <person name="Shimojima M."/>
            <person name="Toyokawa M."/>
            <person name="Uesaka K."/>
        </authorList>
    </citation>
    <scope>NUCLEOTIDE SEQUENCE [LARGE SCALE GENOMIC DNA]</scope>
    <source>
        <strain evidence="5 6">IFM 12276</strain>
    </source>
</reference>
<dbReference type="InterPro" id="IPR009057">
    <property type="entry name" value="Homeodomain-like_sf"/>
</dbReference>
<dbReference type="SUPFAM" id="SSF46689">
    <property type="entry name" value="Homeodomain-like"/>
    <property type="match status" value="1"/>
</dbReference>
<evidence type="ECO:0000313" key="5">
    <source>
        <dbReference type="EMBL" id="BDU03500.1"/>
    </source>
</evidence>
<proteinExistence type="predicted"/>
<evidence type="ECO:0000256" key="3">
    <source>
        <dbReference type="ARBA" id="ARBA00023163"/>
    </source>
</evidence>
<dbReference type="Pfam" id="PF12833">
    <property type="entry name" value="HTH_18"/>
    <property type="match status" value="1"/>
</dbReference>
<gene>
    <name evidence="5" type="ORF">IFM12276_65280</name>
</gene>
<accession>A0ABM8D7P9</accession>
<dbReference type="Gene3D" id="1.10.10.60">
    <property type="entry name" value="Homeodomain-like"/>
    <property type="match status" value="1"/>
</dbReference>
<sequence>MTTLLRPAVVTAESVETSEAAPESLRPWLAELGRIPTVLDLSEPFAHVPQTATTIVLRTEHAEIGEHRVALVVGPQTKASYSRASKPAGCIRLRLAPGTVPALLGVPAADLTDRVLRLDDLPGPVAHLAAELIELDHDEVVPYLENELPRRIPDDPARRANRRLLTTAVAAIAADHPLSVTELAARLSVSERQLRNLFANGIGVSPKHFARIDRVRRVLSRTDGTPLADIATGTGYYDQSHMTADFRSLMGVPPTSYLRGEVPAPSPCRALTRRR</sequence>
<dbReference type="SMART" id="SM00342">
    <property type="entry name" value="HTH_ARAC"/>
    <property type="match status" value="1"/>
</dbReference>
<organism evidence="5 6">
    <name type="scientific">Nocardia sputorum</name>
    <dbReference type="NCBI Taxonomy" id="2984338"/>
    <lineage>
        <taxon>Bacteria</taxon>
        <taxon>Bacillati</taxon>
        <taxon>Actinomycetota</taxon>
        <taxon>Actinomycetes</taxon>
        <taxon>Mycobacteriales</taxon>
        <taxon>Nocardiaceae</taxon>
        <taxon>Nocardia</taxon>
    </lineage>
</organism>
<dbReference type="PANTHER" id="PTHR46796">
    <property type="entry name" value="HTH-TYPE TRANSCRIPTIONAL ACTIVATOR RHAS-RELATED"/>
    <property type="match status" value="1"/>
</dbReference>
<name>A0ABM8D7P9_9NOCA</name>
<keyword evidence="6" id="KW-1185">Reference proteome</keyword>
<protein>
    <recommendedName>
        <fullName evidence="4">HTH araC/xylS-type domain-containing protein</fullName>
    </recommendedName>
</protein>
<evidence type="ECO:0000259" key="4">
    <source>
        <dbReference type="PROSITE" id="PS01124"/>
    </source>
</evidence>
<dbReference type="PROSITE" id="PS01124">
    <property type="entry name" value="HTH_ARAC_FAMILY_2"/>
    <property type="match status" value="1"/>
</dbReference>
<evidence type="ECO:0000256" key="1">
    <source>
        <dbReference type="ARBA" id="ARBA00023015"/>
    </source>
</evidence>
<evidence type="ECO:0000256" key="2">
    <source>
        <dbReference type="ARBA" id="ARBA00023125"/>
    </source>
</evidence>
<dbReference type="RefSeq" id="WP_281876671.1">
    <property type="nucleotide sequence ID" value="NZ_AP026976.1"/>
</dbReference>
<dbReference type="InterPro" id="IPR050204">
    <property type="entry name" value="AraC_XylS_family_regulators"/>
</dbReference>
<keyword evidence="2" id="KW-0238">DNA-binding</keyword>
<feature type="domain" description="HTH araC/xylS-type" evidence="4">
    <location>
        <begin position="162"/>
        <end position="260"/>
    </location>
</feature>
<evidence type="ECO:0000313" key="6">
    <source>
        <dbReference type="Proteomes" id="UP001317870"/>
    </source>
</evidence>
<keyword evidence="3" id="KW-0804">Transcription</keyword>
<dbReference type="InterPro" id="IPR018060">
    <property type="entry name" value="HTH_AraC"/>
</dbReference>
<dbReference type="EMBL" id="AP026978">
    <property type="protein sequence ID" value="BDU03500.1"/>
    <property type="molecule type" value="Genomic_DNA"/>
</dbReference>
<dbReference type="Proteomes" id="UP001317870">
    <property type="component" value="Chromosome"/>
</dbReference>